<evidence type="ECO:0000313" key="3">
    <source>
        <dbReference type="Proteomes" id="UP000617340"/>
    </source>
</evidence>
<organism evidence="2 3">
    <name type="scientific">Vespula germanica</name>
    <name type="common">German yellow jacket</name>
    <name type="synonym">Paravespula germanica</name>
    <dbReference type="NCBI Taxonomy" id="30212"/>
    <lineage>
        <taxon>Eukaryota</taxon>
        <taxon>Metazoa</taxon>
        <taxon>Ecdysozoa</taxon>
        <taxon>Arthropoda</taxon>
        <taxon>Hexapoda</taxon>
        <taxon>Insecta</taxon>
        <taxon>Pterygota</taxon>
        <taxon>Neoptera</taxon>
        <taxon>Endopterygota</taxon>
        <taxon>Hymenoptera</taxon>
        <taxon>Apocrita</taxon>
        <taxon>Aculeata</taxon>
        <taxon>Vespoidea</taxon>
        <taxon>Vespidae</taxon>
        <taxon>Vespinae</taxon>
        <taxon>Vespula</taxon>
    </lineage>
</organism>
<feature type="region of interest" description="Disordered" evidence="1">
    <location>
        <begin position="1"/>
        <end position="33"/>
    </location>
</feature>
<comment type="caution">
    <text evidence="2">The sequence shown here is derived from an EMBL/GenBank/DDBJ whole genome shotgun (WGS) entry which is preliminary data.</text>
</comment>
<dbReference type="AlphaFoldDB" id="A0A834NHG5"/>
<evidence type="ECO:0000313" key="2">
    <source>
        <dbReference type="EMBL" id="KAF7410310.1"/>
    </source>
</evidence>
<dbReference type="Proteomes" id="UP000617340">
    <property type="component" value="Unassembled WGS sequence"/>
</dbReference>
<feature type="compositionally biased region" description="Acidic residues" evidence="1">
    <location>
        <begin position="11"/>
        <end position="26"/>
    </location>
</feature>
<dbReference type="EMBL" id="JACSDZ010000003">
    <property type="protein sequence ID" value="KAF7410310.1"/>
    <property type="molecule type" value="Genomic_DNA"/>
</dbReference>
<reference evidence="2" key="1">
    <citation type="journal article" date="2020" name="G3 (Bethesda)">
        <title>High-Quality Assemblies for Three Invasive Social Wasps from the &lt;i&gt;Vespula&lt;/i&gt; Genus.</title>
        <authorList>
            <person name="Harrop T.W.R."/>
            <person name="Guhlin J."/>
            <person name="McLaughlin G.M."/>
            <person name="Permina E."/>
            <person name="Stockwell P."/>
            <person name="Gilligan J."/>
            <person name="Le Lec M.F."/>
            <person name="Gruber M.A.M."/>
            <person name="Quinn O."/>
            <person name="Lovegrove M."/>
            <person name="Duncan E.J."/>
            <person name="Remnant E.J."/>
            <person name="Van Eeckhoven J."/>
            <person name="Graham B."/>
            <person name="Knapp R.A."/>
            <person name="Langford K.W."/>
            <person name="Kronenberg Z."/>
            <person name="Press M.O."/>
            <person name="Eacker S.M."/>
            <person name="Wilson-Rankin E.E."/>
            <person name="Purcell J."/>
            <person name="Lester P.J."/>
            <person name="Dearden P.K."/>
        </authorList>
    </citation>
    <scope>NUCLEOTIDE SEQUENCE</scope>
    <source>
        <strain evidence="2">Linc-1</strain>
    </source>
</reference>
<gene>
    <name evidence="2" type="ORF">HZH68_004691</name>
</gene>
<name>A0A834NHG5_VESGE</name>
<accession>A0A834NHG5</accession>
<evidence type="ECO:0000256" key="1">
    <source>
        <dbReference type="SAM" id="MobiDB-lite"/>
    </source>
</evidence>
<proteinExistence type="predicted"/>
<keyword evidence="3" id="KW-1185">Reference proteome</keyword>
<sequence length="116" mass="13100">MSEELLYSTGIEEEEEEEEEEEDENDWYGSSHEQIRADSLADSNRCFVNGDEAARNNASGRLPVILSYSILTIVVDNAARLSAKTLSQMTNLVCSMASRTEHTYESAFWPPFLLPF</sequence>
<protein>
    <submittedName>
        <fullName evidence="2">Uncharacterized protein</fullName>
    </submittedName>
</protein>